<proteinExistence type="predicted"/>
<dbReference type="GO" id="GO:0016829">
    <property type="term" value="F:lyase activity"/>
    <property type="evidence" value="ECO:0007669"/>
    <property type="project" value="UniProtKB-KW"/>
</dbReference>
<dbReference type="EMBL" id="JACHHD010000003">
    <property type="protein sequence ID" value="MBB5184325.1"/>
    <property type="molecule type" value="Genomic_DNA"/>
</dbReference>
<evidence type="ECO:0000313" key="2">
    <source>
        <dbReference type="Proteomes" id="UP000521313"/>
    </source>
</evidence>
<keyword evidence="1" id="KW-0456">Lyase</keyword>
<dbReference type="AlphaFoldDB" id="A0A7W8D2H6"/>
<dbReference type="RefSeq" id="WP_183374215.1">
    <property type="nucleotide sequence ID" value="NZ_JACHHD010000003.1"/>
</dbReference>
<comment type="caution">
    <text evidence="1">The sequence shown here is derived from an EMBL/GenBank/DDBJ whole genome shotgun (WGS) entry which is preliminary data.</text>
</comment>
<gene>
    <name evidence="1" type="ORF">HNQ43_000363</name>
</gene>
<organism evidence="1 2">
    <name type="scientific">Faecalicoccus acidiformans</name>
    <dbReference type="NCBI Taxonomy" id="915173"/>
    <lineage>
        <taxon>Bacteria</taxon>
        <taxon>Bacillati</taxon>
        <taxon>Bacillota</taxon>
        <taxon>Erysipelotrichia</taxon>
        <taxon>Erysipelotrichales</taxon>
        <taxon>Erysipelotrichaceae</taxon>
        <taxon>Faecalicoccus</taxon>
    </lineage>
</organism>
<name>A0A7W8D2H6_9FIRM</name>
<accession>A0A7W8D2H6</accession>
<protein>
    <submittedName>
        <fullName evidence="1">S-ribosylhomocysteine lyase LuxS involved in autoinducer biosynthesis</fullName>
    </submittedName>
</protein>
<dbReference type="Proteomes" id="UP000521313">
    <property type="component" value="Unassembled WGS sequence"/>
</dbReference>
<reference evidence="1 2" key="1">
    <citation type="submission" date="2020-08" db="EMBL/GenBank/DDBJ databases">
        <title>Genomic Encyclopedia of Type Strains, Phase IV (KMG-IV): sequencing the most valuable type-strain genomes for metagenomic binning, comparative biology and taxonomic classification.</title>
        <authorList>
            <person name="Goeker M."/>
        </authorList>
    </citation>
    <scope>NUCLEOTIDE SEQUENCE [LARGE SCALE GENOMIC DNA]</scope>
    <source>
        <strain evidence="1 2">DSM 26963</strain>
    </source>
</reference>
<evidence type="ECO:0000313" key="1">
    <source>
        <dbReference type="EMBL" id="MBB5184325.1"/>
    </source>
</evidence>
<sequence length="150" mass="17689">MSLKQNPQIFSELVAKNFLQFNFELFNYGNTEAINLEIRMKNPNDSVISHNYIHRDILLPNESIEFTFTDYNNFYSPLGAQLTWHVEISYKNSFESTYITKFDVQAKMINHEKFKILDDKFSIEKVKKEKIKTAKFSAEIINNSISKINF</sequence>